<dbReference type="OrthoDB" id="7739810at2759"/>
<dbReference type="HOGENOM" id="CLU_598730_0_0_1"/>
<evidence type="ECO:0000313" key="3">
    <source>
        <dbReference type="Proteomes" id="UP000001744"/>
    </source>
</evidence>
<name>B6K183_SCHJY</name>
<dbReference type="GeneID" id="7049468"/>
<dbReference type="EMBL" id="KE651166">
    <property type="protein sequence ID" value="EEB07704.1"/>
    <property type="molecule type" value="Genomic_DNA"/>
</dbReference>
<keyword evidence="1" id="KW-0732">Signal</keyword>
<keyword evidence="3" id="KW-1185">Reference proteome</keyword>
<accession>B6K183</accession>
<dbReference type="AlphaFoldDB" id="B6K183"/>
<dbReference type="JaponicusDB" id="SJAG_05279"/>
<protein>
    <submittedName>
        <fullName evidence="2">Uncharacterized protein</fullName>
    </submittedName>
</protein>
<gene>
    <name evidence="2" type="ORF">SJAG_05279</name>
</gene>
<feature type="signal peptide" evidence="1">
    <location>
        <begin position="1"/>
        <end position="19"/>
    </location>
</feature>
<sequence length="457" mass="48765">MHSTLIGLLFAFGFDSVKAVPHKKPIISITNDVPGASSLAYENATMNSTMPASGDASTNATQLYLDVVINNGSSVITSREPFWATDLYHGSDYSVSSINNALWGPVLDRLSNPVLVVVDDTTYSSFQDLQSISGIVSTSACQAPNASNVSQPVTIPYENVTTWNTTTGTNTTTGPAETCTPNMNTMVASLLGINSNVLVNYQSAKIFIVGQPSVQMTTVSVKDSVDGAPTQTVSQQVNNVWDTASCSVVQPGIEDIFGSWVAQNLFYPSASVVTSFMHCTEQDSALALAQAALSEGITGGLYVPANSRGDNAFLNLFGTQPKFFTGTGNSVLIVQAEQTCSWEAWRASKQAKFIDVSSESTLNASVITAPTPSWNMTTPSWNESSPGWNESAPAWNMTDTWAPDYASGIYNYSEGLDSSGDGRFVVISSASNTTYNDFYIIGNQTVVNNDVLLPVLY</sequence>
<feature type="chain" id="PRO_5002847407" evidence="1">
    <location>
        <begin position="20"/>
        <end position="457"/>
    </location>
</feature>
<evidence type="ECO:0000313" key="2">
    <source>
        <dbReference type="EMBL" id="EEB07704.1"/>
    </source>
</evidence>
<reference evidence="2 3" key="1">
    <citation type="journal article" date="2011" name="Science">
        <title>Comparative functional genomics of the fission yeasts.</title>
        <authorList>
            <person name="Rhind N."/>
            <person name="Chen Z."/>
            <person name="Yassour M."/>
            <person name="Thompson D.A."/>
            <person name="Haas B.J."/>
            <person name="Habib N."/>
            <person name="Wapinski I."/>
            <person name="Roy S."/>
            <person name="Lin M.F."/>
            <person name="Heiman D.I."/>
            <person name="Young S.K."/>
            <person name="Furuya K."/>
            <person name="Guo Y."/>
            <person name="Pidoux A."/>
            <person name="Chen H.M."/>
            <person name="Robbertse B."/>
            <person name="Goldberg J.M."/>
            <person name="Aoki K."/>
            <person name="Bayne E.H."/>
            <person name="Berlin A.M."/>
            <person name="Desjardins C.A."/>
            <person name="Dobbs E."/>
            <person name="Dukaj L."/>
            <person name="Fan L."/>
            <person name="FitzGerald M.G."/>
            <person name="French C."/>
            <person name="Gujja S."/>
            <person name="Hansen K."/>
            <person name="Keifenheim D."/>
            <person name="Levin J.Z."/>
            <person name="Mosher R.A."/>
            <person name="Mueller C.A."/>
            <person name="Pfiffner J."/>
            <person name="Priest M."/>
            <person name="Russ C."/>
            <person name="Smialowska A."/>
            <person name="Swoboda P."/>
            <person name="Sykes S.M."/>
            <person name="Vaughn M."/>
            <person name="Vengrova S."/>
            <person name="Yoder R."/>
            <person name="Zeng Q."/>
            <person name="Allshire R."/>
            <person name="Baulcombe D."/>
            <person name="Birren B.W."/>
            <person name="Brown W."/>
            <person name="Ekwall K."/>
            <person name="Kellis M."/>
            <person name="Leatherwood J."/>
            <person name="Levin H."/>
            <person name="Margalit H."/>
            <person name="Martienssen R."/>
            <person name="Nieduszynski C.A."/>
            <person name="Spatafora J.W."/>
            <person name="Friedman N."/>
            <person name="Dalgaard J.Z."/>
            <person name="Baumann P."/>
            <person name="Niki H."/>
            <person name="Regev A."/>
            <person name="Nusbaum C."/>
        </authorList>
    </citation>
    <scope>NUCLEOTIDE SEQUENCE [LARGE SCALE GENOMIC DNA]</scope>
    <source>
        <strain evidence="3">yFS275 / FY16936</strain>
    </source>
</reference>
<proteinExistence type="predicted"/>
<dbReference type="VEuPathDB" id="FungiDB:SJAG_05279"/>
<dbReference type="Proteomes" id="UP000001744">
    <property type="component" value="Unassembled WGS sequence"/>
</dbReference>
<evidence type="ECO:0000256" key="1">
    <source>
        <dbReference type="SAM" id="SignalP"/>
    </source>
</evidence>
<dbReference type="RefSeq" id="XP_002173997.1">
    <property type="nucleotide sequence ID" value="XM_002173961.1"/>
</dbReference>
<organism evidence="2 3">
    <name type="scientific">Schizosaccharomyces japonicus (strain yFS275 / FY16936)</name>
    <name type="common">Fission yeast</name>
    <dbReference type="NCBI Taxonomy" id="402676"/>
    <lineage>
        <taxon>Eukaryota</taxon>
        <taxon>Fungi</taxon>
        <taxon>Dikarya</taxon>
        <taxon>Ascomycota</taxon>
        <taxon>Taphrinomycotina</taxon>
        <taxon>Schizosaccharomycetes</taxon>
        <taxon>Schizosaccharomycetales</taxon>
        <taxon>Schizosaccharomycetaceae</taxon>
        <taxon>Schizosaccharomyces</taxon>
    </lineage>
</organism>
<dbReference type="OMA" id="STRERFW"/>